<dbReference type="KEGG" id="vg:18266381"/>
<name>W5SAV9_9VIRU</name>
<protein>
    <submittedName>
        <fullName evidence="1">Uncharacterized protein</fullName>
    </submittedName>
</protein>
<dbReference type="GeneID" id="18266381"/>
<proteinExistence type="predicted"/>
<organism evidence="1 2">
    <name type="scientific">Pithovirus sibericum</name>
    <dbReference type="NCBI Taxonomy" id="1450746"/>
    <lineage>
        <taxon>Viruses</taxon>
        <taxon>Pithoviruses</taxon>
        <taxon>Orthopithovirinae</taxon>
        <taxon>Alphapithovirus</taxon>
        <taxon>Alphapithovirus sibericum</taxon>
    </lineage>
</organism>
<evidence type="ECO:0000313" key="1">
    <source>
        <dbReference type="EMBL" id="AHH01920.1"/>
    </source>
</evidence>
<dbReference type="EMBL" id="KF740664">
    <property type="protein sequence ID" value="AHH01920.1"/>
    <property type="molecule type" value="Genomic_DNA"/>
</dbReference>
<evidence type="ECO:0000313" key="2">
    <source>
        <dbReference type="Proteomes" id="UP000202176"/>
    </source>
</evidence>
<dbReference type="Proteomes" id="UP000202176">
    <property type="component" value="Segment"/>
</dbReference>
<sequence>MELHFPELAQASREGDLNFIERRVLSKPIQREEYSQVFYSALFPSFKENNDKVLRWWMENFSRIQVLSHGDSISPKFWNQSFTVGSRKIALPSTTISKLLLQDDPPFTVLNLWAESEGIVERNTQLLKRVVKKGSLQSLEFILKSPISVFAAVKCFRWAAKSFQIDKLSQLKDIFSDLTFTQEELSQIIGSCTRAKHSSFDTNGHHQAMKMKTLDWLIHNFTFSCLPIYTTWVKDYFHWLSMDELNFWYDSGLLSRTFPFQIIFYELDKLSAQKVKWCRKVNCQILWDVCVSPLNHLVDIRTLNWHFENETLPKPSHELFGNICKHDCFAQFKWYVEHSTYALGEGGINIEELFKSEIFDHCFTTDWYRILKYWKTQPFQIPIPEIGQGVHNALRNSKFQVLEWSLKNFGFLPLEANAKRDSFQGLKVEGRRRMKEWWEKFDLHYLNFFRKIQPFDVFPDEIVDKFCFFHGNLSGFDYRKIK</sequence>
<keyword evidence="2" id="KW-1185">Reference proteome</keyword>
<gene>
    <name evidence="1" type="ORF">pv_353</name>
</gene>
<dbReference type="RefSeq" id="YP_009001255.1">
    <property type="nucleotide sequence ID" value="NC_023423.1"/>
</dbReference>
<reference evidence="1 2" key="1">
    <citation type="journal article" date="2014" name="Proc. Natl. Acad. Sci. U.S.A.">
        <title>Thirty-thousand-year-old distant relative of giant icosahedral DNA viruses with a pandoravirus morphology.</title>
        <authorList>
            <person name="Legendre M."/>
            <person name="Bartoli J."/>
            <person name="Shmakova L."/>
            <person name="Jeudy S."/>
            <person name="Labadie K."/>
            <person name="Adrait A."/>
            <person name="Lescot M."/>
            <person name="Poirot O."/>
            <person name="Bertaux L."/>
            <person name="Bruley C."/>
            <person name="Coute Y."/>
            <person name="Rivkina E."/>
            <person name="Abergel C."/>
            <person name="Claverie J.M."/>
        </authorList>
    </citation>
    <scope>NUCLEOTIDE SEQUENCE [LARGE SCALE GENOMIC DNA]</scope>
    <source>
        <strain evidence="1">P1084-T</strain>
    </source>
</reference>
<accession>W5SAV9</accession>